<gene>
    <name evidence="7" type="ORF">UFOPK1704_00223</name>
</gene>
<dbReference type="GO" id="GO:0008273">
    <property type="term" value="F:calcium, potassium:sodium antiporter activity"/>
    <property type="evidence" value="ECO:0007669"/>
    <property type="project" value="TreeGrafter"/>
</dbReference>
<dbReference type="GO" id="GO:0005262">
    <property type="term" value="F:calcium channel activity"/>
    <property type="evidence" value="ECO:0007669"/>
    <property type="project" value="TreeGrafter"/>
</dbReference>
<feature type="transmembrane region" description="Helical" evidence="5">
    <location>
        <begin position="127"/>
        <end position="145"/>
    </location>
</feature>
<evidence type="ECO:0000256" key="3">
    <source>
        <dbReference type="ARBA" id="ARBA00022989"/>
    </source>
</evidence>
<keyword evidence="2 5" id="KW-0812">Transmembrane</keyword>
<feature type="transmembrane region" description="Helical" evidence="5">
    <location>
        <begin position="104"/>
        <end position="121"/>
    </location>
</feature>
<keyword evidence="3 5" id="KW-1133">Transmembrane helix</keyword>
<feature type="transmembrane region" description="Helical" evidence="5">
    <location>
        <begin position="242"/>
        <end position="261"/>
    </location>
</feature>
<comment type="subcellular location">
    <subcellularLocation>
        <location evidence="1">Membrane</location>
        <topology evidence="1">Multi-pass membrane protein</topology>
    </subcellularLocation>
</comment>
<feature type="transmembrane region" description="Helical" evidence="5">
    <location>
        <begin position="79"/>
        <end position="97"/>
    </location>
</feature>
<dbReference type="InterPro" id="IPR004481">
    <property type="entry name" value="K/Na/Ca-exchanger"/>
</dbReference>
<reference evidence="7" key="1">
    <citation type="submission" date="2020-05" db="EMBL/GenBank/DDBJ databases">
        <authorList>
            <person name="Chiriac C."/>
            <person name="Salcher M."/>
            <person name="Ghai R."/>
            <person name="Kavagutti S V."/>
        </authorList>
    </citation>
    <scope>NUCLEOTIDE SEQUENCE</scope>
</reference>
<evidence type="ECO:0000256" key="4">
    <source>
        <dbReference type="ARBA" id="ARBA00023136"/>
    </source>
</evidence>
<feature type="transmembrane region" description="Helical" evidence="5">
    <location>
        <begin position="306"/>
        <end position="322"/>
    </location>
</feature>
<feature type="domain" description="Sodium/calcium exchanger membrane region" evidence="6">
    <location>
        <begin position="6"/>
        <end position="145"/>
    </location>
</feature>
<dbReference type="PANTHER" id="PTHR10846:SF8">
    <property type="entry name" value="INNER MEMBRANE PROTEIN YRBG"/>
    <property type="match status" value="1"/>
</dbReference>
<feature type="transmembrane region" description="Helical" evidence="5">
    <location>
        <begin position="209"/>
        <end position="230"/>
    </location>
</feature>
<evidence type="ECO:0000259" key="6">
    <source>
        <dbReference type="Pfam" id="PF01699"/>
    </source>
</evidence>
<evidence type="ECO:0000256" key="2">
    <source>
        <dbReference type="ARBA" id="ARBA00022692"/>
    </source>
</evidence>
<dbReference type="InterPro" id="IPR044880">
    <property type="entry name" value="NCX_ion-bd_dom_sf"/>
</dbReference>
<dbReference type="AlphaFoldDB" id="A0A6J6DZU9"/>
<evidence type="ECO:0000313" key="7">
    <source>
        <dbReference type="EMBL" id="CAB4566598.1"/>
    </source>
</evidence>
<feature type="transmembrane region" description="Helical" evidence="5">
    <location>
        <begin position="175"/>
        <end position="197"/>
    </location>
</feature>
<dbReference type="GO" id="GO:0006874">
    <property type="term" value="P:intracellular calcium ion homeostasis"/>
    <property type="evidence" value="ECO:0007669"/>
    <property type="project" value="TreeGrafter"/>
</dbReference>
<feature type="transmembrane region" description="Helical" evidence="5">
    <location>
        <begin position="281"/>
        <end position="299"/>
    </location>
</feature>
<sequence length="368" mass="38409">MSFLTIVLLVIGLACLVAGAELLVRGAAAIASRLGISPIVIGLTVVAYGTSAPELAVSVNASLGGNSDVAFGNVVGSNIVNILFILGLSATVGALAVTQRIVRLDVPILIGVSFVALLMGIDKTFGRIDGIILVAGAIAYTWWLIKSSRNESKAIEAEYTEAVDILEEGVVKLPLITQILFVLGGLVVLVIGSQLLVNSATDIAKSVGVSDLVIGLTIVAIGTSLPELATSVMASIRGERDIAVGNVIGSNLFNIMFVLGMSSVVSSDGVAVQESAIRLDIPVMIGATIALLPICWNGFQIKRWEGFVLMSFYVLYVGYLLLDTNDHSATSVVGPAVVLVAALSMLGFSVTGYQGWRQHRATVKAQQQ</sequence>
<dbReference type="NCBIfam" id="TIGR00367">
    <property type="entry name" value="calcium/sodium antiporter"/>
    <property type="match status" value="1"/>
</dbReference>
<dbReference type="EMBL" id="CAEZTQ010000025">
    <property type="protein sequence ID" value="CAB4566598.1"/>
    <property type="molecule type" value="Genomic_DNA"/>
</dbReference>
<evidence type="ECO:0000256" key="1">
    <source>
        <dbReference type="ARBA" id="ARBA00004141"/>
    </source>
</evidence>
<dbReference type="Gene3D" id="1.20.1420.30">
    <property type="entry name" value="NCX, central ion-binding region"/>
    <property type="match status" value="2"/>
</dbReference>
<feature type="domain" description="Sodium/calcium exchanger membrane region" evidence="6">
    <location>
        <begin position="179"/>
        <end position="321"/>
    </location>
</feature>
<feature type="transmembrane region" description="Helical" evidence="5">
    <location>
        <begin position="328"/>
        <end position="350"/>
    </location>
</feature>
<dbReference type="Gene3D" id="6.10.280.80">
    <property type="entry name" value="NCX, peripheral helical region"/>
    <property type="match status" value="1"/>
</dbReference>
<dbReference type="InterPro" id="IPR004837">
    <property type="entry name" value="NaCa_Exmemb"/>
</dbReference>
<organism evidence="7">
    <name type="scientific">freshwater metagenome</name>
    <dbReference type="NCBI Taxonomy" id="449393"/>
    <lineage>
        <taxon>unclassified sequences</taxon>
        <taxon>metagenomes</taxon>
        <taxon>ecological metagenomes</taxon>
    </lineage>
</organism>
<protein>
    <submittedName>
        <fullName evidence="7">Unannotated protein</fullName>
    </submittedName>
</protein>
<dbReference type="Pfam" id="PF01699">
    <property type="entry name" value="Na_Ca_ex"/>
    <property type="match status" value="2"/>
</dbReference>
<keyword evidence="4 5" id="KW-0472">Membrane</keyword>
<accession>A0A6J6DZU9</accession>
<name>A0A6J6DZU9_9ZZZZ</name>
<dbReference type="GO" id="GO:0005886">
    <property type="term" value="C:plasma membrane"/>
    <property type="evidence" value="ECO:0007669"/>
    <property type="project" value="TreeGrafter"/>
</dbReference>
<evidence type="ECO:0000256" key="5">
    <source>
        <dbReference type="SAM" id="Phobius"/>
    </source>
</evidence>
<proteinExistence type="predicted"/>
<dbReference type="PANTHER" id="PTHR10846">
    <property type="entry name" value="SODIUM/POTASSIUM/CALCIUM EXCHANGER"/>
    <property type="match status" value="1"/>
</dbReference>